<dbReference type="GO" id="GO:0006457">
    <property type="term" value="P:protein folding"/>
    <property type="evidence" value="ECO:0007669"/>
    <property type="project" value="InterPro"/>
</dbReference>
<comment type="similarity">
    <text evidence="2">Belongs to the MESD family.</text>
</comment>
<dbReference type="PANTHER" id="PTHR17600:SF2">
    <property type="entry name" value="LRP CHAPERONE MESD"/>
    <property type="match status" value="1"/>
</dbReference>
<dbReference type="InterPro" id="IPR019330">
    <property type="entry name" value="MESD"/>
</dbReference>
<evidence type="ECO:0008006" key="10">
    <source>
        <dbReference type="Google" id="ProtNLM"/>
    </source>
</evidence>
<dbReference type="Gene3D" id="3.30.70.260">
    <property type="match status" value="1"/>
</dbReference>
<accession>A0A7S2RHB1</accession>
<evidence type="ECO:0000256" key="7">
    <source>
        <dbReference type="SAM" id="MobiDB-lite"/>
    </source>
</evidence>
<evidence type="ECO:0000313" key="9">
    <source>
        <dbReference type="EMBL" id="CAD9670812.1"/>
    </source>
</evidence>
<evidence type="ECO:0000256" key="2">
    <source>
        <dbReference type="ARBA" id="ARBA00011068"/>
    </source>
</evidence>
<organism evidence="9">
    <name type="scientific">Rhizochromulina marina</name>
    <dbReference type="NCBI Taxonomy" id="1034831"/>
    <lineage>
        <taxon>Eukaryota</taxon>
        <taxon>Sar</taxon>
        <taxon>Stramenopiles</taxon>
        <taxon>Ochrophyta</taxon>
        <taxon>Dictyochophyceae</taxon>
        <taxon>Rhizochromulinales</taxon>
        <taxon>Rhizochromulina</taxon>
    </lineage>
</organism>
<name>A0A7S2RHB1_9STRA</name>
<feature type="region of interest" description="Disordered" evidence="7">
    <location>
        <begin position="164"/>
        <end position="234"/>
    </location>
</feature>
<dbReference type="Pfam" id="PF10185">
    <property type="entry name" value="Mesd"/>
    <property type="match status" value="1"/>
</dbReference>
<keyword evidence="6" id="KW-0143">Chaperone</keyword>
<keyword evidence="5" id="KW-0256">Endoplasmic reticulum</keyword>
<keyword evidence="4 8" id="KW-0732">Signal</keyword>
<gene>
    <name evidence="9" type="ORF">RMAR1173_LOCUS4464</name>
</gene>
<feature type="chain" id="PRO_5030722559" description="Mesoderm development candidate 2" evidence="8">
    <location>
        <begin position="21"/>
        <end position="234"/>
    </location>
</feature>
<feature type="signal peptide" evidence="8">
    <location>
        <begin position="1"/>
        <end position="20"/>
    </location>
</feature>
<evidence type="ECO:0000256" key="1">
    <source>
        <dbReference type="ARBA" id="ARBA00004240"/>
    </source>
</evidence>
<feature type="compositionally biased region" description="Basic and acidic residues" evidence="7">
    <location>
        <begin position="212"/>
        <end position="234"/>
    </location>
</feature>
<evidence type="ECO:0000256" key="4">
    <source>
        <dbReference type="ARBA" id="ARBA00022729"/>
    </source>
</evidence>
<comment type="subcellular location">
    <subcellularLocation>
        <location evidence="1">Endoplasmic reticulum</location>
    </subcellularLocation>
</comment>
<dbReference type="GO" id="GO:0005783">
    <property type="term" value="C:endoplasmic reticulum"/>
    <property type="evidence" value="ECO:0007669"/>
    <property type="project" value="UniProtKB-SubCell"/>
</dbReference>
<dbReference type="GO" id="GO:0016055">
    <property type="term" value="P:Wnt signaling pathway"/>
    <property type="evidence" value="ECO:0007669"/>
    <property type="project" value="UniProtKB-KW"/>
</dbReference>
<dbReference type="PANTHER" id="PTHR17600">
    <property type="entry name" value="MESODERM DEVELOPMENT CANDIDATE 2"/>
    <property type="match status" value="1"/>
</dbReference>
<reference evidence="9" key="1">
    <citation type="submission" date="2021-01" db="EMBL/GenBank/DDBJ databases">
        <authorList>
            <person name="Corre E."/>
            <person name="Pelletier E."/>
            <person name="Niang G."/>
            <person name="Scheremetjew M."/>
            <person name="Finn R."/>
            <person name="Kale V."/>
            <person name="Holt S."/>
            <person name="Cochrane G."/>
            <person name="Meng A."/>
            <person name="Brown T."/>
            <person name="Cohen L."/>
        </authorList>
    </citation>
    <scope>NUCLEOTIDE SEQUENCE</scope>
    <source>
        <strain evidence="9">CCMP1243</strain>
    </source>
</reference>
<evidence type="ECO:0000256" key="6">
    <source>
        <dbReference type="ARBA" id="ARBA00023186"/>
    </source>
</evidence>
<evidence type="ECO:0000256" key="5">
    <source>
        <dbReference type="ARBA" id="ARBA00022824"/>
    </source>
</evidence>
<evidence type="ECO:0000256" key="8">
    <source>
        <dbReference type="SAM" id="SignalP"/>
    </source>
</evidence>
<evidence type="ECO:0000256" key="3">
    <source>
        <dbReference type="ARBA" id="ARBA00022687"/>
    </source>
</evidence>
<keyword evidence="3" id="KW-0879">Wnt signaling pathway</keyword>
<feature type="compositionally biased region" description="Basic residues" evidence="7">
    <location>
        <begin position="195"/>
        <end position="211"/>
    </location>
</feature>
<dbReference type="EMBL" id="HBHJ01006865">
    <property type="protein sequence ID" value="CAD9670812.1"/>
    <property type="molecule type" value="Transcribed_RNA"/>
</dbReference>
<feature type="compositionally biased region" description="Basic and acidic residues" evidence="7">
    <location>
        <begin position="180"/>
        <end position="194"/>
    </location>
</feature>
<sequence length="234" mass="26907">MRGREAVVLALLALLALAWGRSSKDWGKVDFDALEEEWKYGDEEDELITDDELLFREMQRRREQGIDIKNLDVERVKHQQSMAGPTMMFIELRPREGGYAEEELYNITGIWKDLMYTGGLTVTFFNIENDKVLCSMQKGWDGIQVKEFLLTQSQVAKVTWDNQDYVPEGYDSSPPPRGESAGKAKEGKEKNDAKTKKKKTTRRKGNTKVKQHRDIKSKLQMDRANKQGRGDGEL</sequence>
<dbReference type="AlphaFoldDB" id="A0A7S2RHB1"/>
<proteinExistence type="inferred from homology"/>
<protein>
    <recommendedName>
        <fullName evidence="10">Mesoderm development candidate 2</fullName>
    </recommendedName>
</protein>